<dbReference type="EMBL" id="JAUSVK010000001">
    <property type="protein sequence ID" value="MDQ0390700.1"/>
    <property type="molecule type" value="Genomic_DNA"/>
</dbReference>
<evidence type="ECO:0000313" key="1">
    <source>
        <dbReference type="EMBL" id="MDQ0390700.1"/>
    </source>
</evidence>
<keyword evidence="2" id="KW-1185">Reference proteome</keyword>
<proteinExistence type="predicted"/>
<accession>A0ABU0F7W1</accession>
<dbReference type="Proteomes" id="UP001237448">
    <property type="component" value="Unassembled WGS sequence"/>
</dbReference>
<sequence length="189" mass="21390">MAYCELAGRTPDTGIAKPLSAKRKCRAQWKHCGILATVSPMSTREALGVPISFRLYAGLPAAHLAIETEYAWHSQKKPTQHLRELAQDRLTERADRYLMKRTGIEAIYPRANTSRPTRGHKIYPYILRKLAVTKPNQVWATDLAYIPMRRSFVYPLARQAVAPAIAVRLAAAVDWFGRRVCFPPPRPKP</sequence>
<name>A0ABU0F7W1_9HYPH</name>
<comment type="caution">
    <text evidence="1">The sequence shown here is derived from an EMBL/GenBank/DDBJ whole genome shotgun (WGS) entry which is preliminary data.</text>
</comment>
<organism evidence="1 2">
    <name type="scientific">Labrys monachus</name>
    <dbReference type="NCBI Taxonomy" id="217067"/>
    <lineage>
        <taxon>Bacteria</taxon>
        <taxon>Pseudomonadati</taxon>
        <taxon>Pseudomonadota</taxon>
        <taxon>Alphaproteobacteria</taxon>
        <taxon>Hyphomicrobiales</taxon>
        <taxon>Xanthobacteraceae</taxon>
        <taxon>Labrys</taxon>
    </lineage>
</organism>
<evidence type="ECO:0008006" key="3">
    <source>
        <dbReference type="Google" id="ProtNLM"/>
    </source>
</evidence>
<gene>
    <name evidence="1" type="ORF">J3R73_000492</name>
</gene>
<evidence type="ECO:0000313" key="2">
    <source>
        <dbReference type="Proteomes" id="UP001237448"/>
    </source>
</evidence>
<reference evidence="1 2" key="1">
    <citation type="submission" date="2023-07" db="EMBL/GenBank/DDBJ databases">
        <title>Genomic Encyclopedia of Type Strains, Phase IV (KMG-IV): sequencing the most valuable type-strain genomes for metagenomic binning, comparative biology and taxonomic classification.</title>
        <authorList>
            <person name="Goeker M."/>
        </authorList>
    </citation>
    <scope>NUCLEOTIDE SEQUENCE [LARGE SCALE GENOMIC DNA]</scope>
    <source>
        <strain evidence="1 2">DSM 5896</strain>
    </source>
</reference>
<protein>
    <recommendedName>
        <fullName evidence="3">Transposase</fullName>
    </recommendedName>
</protein>